<evidence type="ECO:0000313" key="3">
    <source>
        <dbReference type="Proteomes" id="UP000540989"/>
    </source>
</evidence>
<accession>A0A7W7ZK19</accession>
<name>A0A7W7ZK19_9BACT</name>
<comment type="caution">
    <text evidence="2">The sequence shown here is derived from an EMBL/GenBank/DDBJ whole genome shotgun (WGS) entry which is preliminary data.</text>
</comment>
<feature type="compositionally biased region" description="Basic and acidic residues" evidence="1">
    <location>
        <begin position="1"/>
        <end position="31"/>
    </location>
</feature>
<evidence type="ECO:0008006" key="4">
    <source>
        <dbReference type="Google" id="ProtNLM"/>
    </source>
</evidence>
<keyword evidence="3" id="KW-1185">Reference proteome</keyword>
<proteinExistence type="predicted"/>
<organism evidence="2 3">
    <name type="scientific">Granulicella aggregans</name>
    <dbReference type="NCBI Taxonomy" id="474949"/>
    <lineage>
        <taxon>Bacteria</taxon>
        <taxon>Pseudomonadati</taxon>
        <taxon>Acidobacteriota</taxon>
        <taxon>Terriglobia</taxon>
        <taxon>Terriglobales</taxon>
        <taxon>Acidobacteriaceae</taxon>
        <taxon>Granulicella</taxon>
    </lineage>
</organism>
<evidence type="ECO:0000313" key="2">
    <source>
        <dbReference type="EMBL" id="MBB5061328.1"/>
    </source>
</evidence>
<dbReference type="AlphaFoldDB" id="A0A7W7ZK19"/>
<dbReference type="Proteomes" id="UP000540989">
    <property type="component" value="Unassembled WGS sequence"/>
</dbReference>
<protein>
    <recommendedName>
        <fullName evidence="4">DUF3606 domain-containing protein</fullName>
    </recommendedName>
</protein>
<feature type="region of interest" description="Disordered" evidence="1">
    <location>
        <begin position="1"/>
        <end position="35"/>
    </location>
</feature>
<gene>
    <name evidence="2" type="ORF">HDF16_006064</name>
</gene>
<dbReference type="EMBL" id="JACHIP010000036">
    <property type="protein sequence ID" value="MBB5061328.1"/>
    <property type="molecule type" value="Genomic_DNA"/>
</dbReference>
<dbReference type="InterPro" id="IPR022037">
    <property type="entry name" value="DUF3606"/>
</dbReference>
<reference evidence="2 3" key="1">
    <citation type="submission" date="2020-08" db="EMBL/GenBank/DDBJ databases">
        <title>Genomic Encyclopedia of Type Strains, Phase IV (KMG-V): Genome sequencing to study the core and pangenomes of soil and plant-associated prokaryotes.</title>
        <authorList>
            <person name="Whitman W."/>
        </authorList>
    </citation>
    <scope>NUCLEOTIDE SEQUENCE [LARGE SCALE GENOMIC DNA]</scope>
    <source>
        <strain evidence="2 3">M8UP14</strain>
    </source>
</reference>
<sequence length="76" mass="8523">MSEHHDVPKGHEPHAIHEEHSKGPHDPKEINPKMASDVAYWSKEFGVTGDQLHEAIRSHGTHVEKVRAALHTHKSA</sequence>
<evidence type="ECO:0000256" key="1">
    <source>
        <dbReference type="SAM" id="MobiDB-lite"/>
    </source>
</evidence>
<dbReference type="RefSeq" id="WP_184224163.1">
    <property type="nucleotide sequence ID" value="NZ_JACHIP010000036.1"/>
</dbReference>
<dbReference type="Pfam" id="PF12244">
    <property type="entry name" value="DUF3606"/>
    <property type="match status" value="1"/>
</dbReference>